<dbReference type="InterPro" id="IPR035093">
    <property type="entry name" value="RelE/ParE_toxin_dom_sf"/>
</dbReference>
<evidence type="ECO:0000313" key="1">
    <source>
        <dbReference type="EMBL" id="RDC43398.1"/>
    </source>
</evidence>
<dbReference type="Pfam" id="PF05973">
    <property type="entry name" value="Gp49"/>
    <property type="match status" value="1"/>
</dbReference>
<comment type="caution">
    <text evidence="1">The sequence shown here is derived from an EMBL/GenBank/DDBJ whole genome shotgun (WGS) entry which is preliminary data.</text>
</comment>
<dbReference type="PANTHER" id="PTHR41791:SF1">
    <property type="entry name" value="SSL7039 PROTEIN"/>
    <property type="match status" value="1"/>
</dbReference>
<dbReference type="SUPFAM" id="SSF143011">
    <property type="entry name" value="RelE-like"/>
    <property type="match status" value="1"/>
</dbReference>
<dbReference type="InterPro" id="IPR014056">
    <property type="entry name" value="TypeIITA-like_toxin_pred"/>
</dbReference>
<dbReference type="RefSeq" id="WP_114549301.1">
    <property type="nucleotide sequence ID" value="NZ_PPUT01000020.1"/>
</dbReference>
<gene>
    <name evidence="1" type="ORF">C1850_08155</name>
</gene>
<organism evidence="1 2">
    <name type="scientific">Adlercreutzia equolifaciens subsp. celatus</name>
    <dbReference type="NCBI Taxonomy" id="394340"/>
    <lineage>
        <taxon>Bacteria</taxon>
        <taxon>Bacillati</taxon>
        <taxon>Actinomycetota</taxon>
        <taxon>Coriobacteriia</taxon>
        <taxon>Eggerthellales</taxon>
        <taxon>Eggerthellaceae</taxon>
        <taxon>Adlercreutzia</taxon>
    </lineage>
</organism>
<dbReference type="InterPro" id="IPR009241">
    <property type="entry name" value="HigB-like"/>
</dbReference>
<dbReference type="EMBL" id="PPUT01000020">
    <property type="protein sequence ID" value="RDC43398.1"/>
    <property type="molecule type" value="Genomic_DNA"/>
</dbReference>
<dbReference type="NCBIfam" id="TIGR02683">
    <property type="entry name" value="upstrm_HI1419"/>
    <property type="match status" value="1"/>
</dbReference>
<protein>
    <recommendedName>
        <fullName evidence="3">Type II toxin-antitoxin system RelE/ParE family toxin</fullName>
    </recommendedName>
</protein>
<evidence type="ECO:0000313" key="2">
    <source>
        <dbReference type="Proteomes" id="UP000253805"/>
    </source>
</evidence>
<dbReference type="PIRSF" id="PIRSF028744">
    <property type="entry name" value="Addict_mod_HI1419"/>
    <property type="match status" value="1"/>
</dbReference>
<dbReference type="PANTHER" id="PTHR41791">
    <property type="entry name" value="SSL7039 PROTEIN"/>
    <property type="match status" value="1"/>
</dbReference>
<reference evidence="1 2" key="1">
    <citation type="journal article" date="2018" name="Elife">
        <title>Discovery and characterization of a prevalent human gut bacterial enzyme sufficient for the inactivation of a family of plant toxins.</title>
        <authorList>
            <person name="Koppel N."/>
            <person name="Bisanz J.E."/>
            <person name="Pandelia M.E."/>
            <person name="Turnbaugh P.J."/>
            <person name="Balskus E.P."/>
        </authorList>
    </citation>
    <scope>NUCLEOTIDE SEQUENCE [LARGE SCALE GENOMIC DNA]</scope>
    <source>
        <strain evidence="1 2">OB21 GAM 11</strain>
    </source>
</reference>
<accession>A0A369NZC8</accession>
<sequence length="98" mass="11395">MITVLQTNEFVKWLKRLKDVEARARILVRIRRLSLTENFGDAKSVGDGVYEMRIEHGPGYRLYYARRDNAVVLLLIGGDKSSQQRDIAKAKKLNLEYR</sequence>
<dbReference type="AlphaFoldDB" id="A0A369NZC8"/>
<evidence type="ECO:0008006" key="3">
    <source>
        <dbReference type="Google" id="ProtNLM"/>
    </source>
</evidence>
<name>A0A369NZC8_9ACTN</name>
<proteinExistence type="predicted"/>
<dbReference type="Proteomes" id="UP000253805">
    <property type="component" value="Unassembled WGS sequence"/>
</dbReference>